<dbReference type="Proteomes" id="UP001264340">
    <property type="component" value="Unassembled WGS sequence"/>
</dbReference>
<evidence type="ECO:0000313" key="2">
    <source>
        <dbReference type="Proteomes" id="UP001264340"/>
    </source>
</evidence>
<name>A0ABU1LXA4_9BURK</name>
<evidence type="ECO:0000313" key="1">
    <source>
        <dbReference type="EMBL" id="MDR6411389.1"/>
    </source>
</evidence>
<proteinExistence type="predicted"/>
<comment type="caution">
    <text evidence="1">The sequence shown here is derived from an EMBL/GenBank/DDBJ whole genome shotgun (WGS) entry which is preliminary data.</text>
</comment>
<accession>A0ABU1LXA4</accession>
<dbReference type="EMBL" id="JAVDRP010000010">
    <property type="protein sequence ID" value="MDR6411389.1"/>
    <property type="molecule type" value="Genomic_DNA"/>
</dbReference>
<organism evidence="1 2">
    <name type="scientific">Paraburkholderia terricola</name>
    <dbReference type="NCBI Taxonomy" id="169427"/>
    <lineage>
        <taxon>Bacteria</taxon>
        <taxon>Pseudomonadati</taxon>
        <taxon>Pseudomonadota</taxon>
        <taxon>Betaproteobacteria</taxon>
        <taxon>Burkholderiales</taxon>
        <taxon>Burkholderiaceae</taxon>
        <taxon>Paraburkholderia</taxon>
    </lineage>
</organism>
<protein>
    <submittedName>
        <fullName evidence="1">Uncharacterized protein</fullName>
    </submittedName>
</protein>
<sequence length="55" mass="6270">MIDFAGSANHSSTTIGDRPKRRAINCRLLACPILMWGVCQGFQEIPLTIYRFEDR</sequence>
<gene>
    <name evidence="1" type="ORF">J2804_004817</name>
</gene>
<reference evidence="1 2" key="1">
    <citation type="submission" date="2023-07" db="EMBL/GenBank/DDBJ databases">
        <title>Sorghum-associated microbial communities from plants grown in Nebraska, USA.</title>
        <authorList>
            <person name="Schachtman D."/>
        </authorList>
    </citation>
    <scope>NUCLEOTIDE SEQUENCE [LARGE SCALE GENOMIC DNA]</scope>
    <source>
        <strain evidence="1 2">DS1316</strain>
    </source>
</reference>
<keyword evidence="2" id="KW-1185">Reference proteome</keyword>